<evidence type="ECO:0000313" key="2">
    <source>
        <dbReference type="EMBL" id="CAL1705338.1"/>
    </source>
</evidence>
<proteinExistence type="predicted"/>
<sequence length="116" mass="13176">MTAVQLSKLEAPAVMEGTQNQDTGSIHLICIVRQPISQRRHTKYHQFSYGIKQWHNIQELSFITRISSFGLPCLSPPCQKSSPYQDSIKSGSRQDSDKARETGREQGRRLSSDPMR</sequence>
<protein>
    <submittedName>
        <fullName evidence="2">Uncharacterized protein</fullName>
    </submittedName>
</protein>
<feature type="compositionally biased region" description="Polar residues" evidence="1">
    <location>
        <begin position="79"/>
        <end position="91"/>
    </location>
</feature>
<feature type="compositionally biased region" description="Basic and acidic residues" evidence="1">
    <location>
        <begin position="92"/>
        <end position="116"/>
    </location>
</feature>
<name>A0ABP1DE84_9APHY</name>
<accession>A0ABP1DE84</accession>
<evidence type="ECO:0000256" key="1">
    <source>
        <dbReference type="SAM" id="MobiDB-lite"/>
    </source>
</evidence>
<dbReference type="EMBL" id="OZ037946">
    <property type="protein sequence ID" value="CAL1705338.1"/>
    <property type="molecule type" value="Genomic_DNA"/>
</dbReference>
<feature type="region of interest" description="Disordered" evidence="1">
    <location>
        <begin position="79"/>
        <end position="116"/>
    </location>
</feature>
<dbReference type="Proteomes" id="UP001497453">
    <property type="component" value="Chromosome 3"/>
</dbReference>
<evidence type="ECO:0000313" key="3">
    <source>
        <dbReference type="Proteomes" id="UP001497453"/>
    </source>
</evidence>
<organism evidence="2 3">
    <name type="scientific">Somion occarium</name>
    <dbReference type="NCBI Taxonomy" id="3059160"/>
    <lineage>
        <taxon>Eukaryota</taxon>
        <taxon>Fungi</taxon>
        <taxon>Dikarya</taxon>
        <taxon>Basidiomycota</taxon>
        <taxon>Agaricomycotina</taxon>
        <taxon>Agaricomycetes</taxon>
        <taxon>Polyporales</taxon>
        <taxon>Cerrenaceae</taxon>
        <taxon>Somion</taxon>
    </lineage>
</organism>
<reference evidence="3" key="1">
    <citation type="submission" date="2024-04" db="EMBL/GenBank/DDBJ databases">
        <authorList>
            <person name="Shaw F."/>
            <person name="Minotto A."/>
        </authorList>
    </citation>
    <scope>NUCLEOTIDE SEQUENCE [LARGE SCALE GENOMIC DNA]</scope>
</reference>
<keyword evidence="3" id="KW-1185">Reference proteome</keyword>
<gene>
    <name evidence="2" type="ORF">GFSPODELE1_LOCUS5384</name>
</gene>